<gene>
    <name evidence="2" type="ORF">BCR44DRAFT_1434364</name>
</gene>
<protein>
    <submittedName>
        <fullName evidence="2">Uncharacterized protein</fullName>
    </submittedName>
</protein>
<dbReference type="EMBL" id="MCFL01000022">
    <property type="protein sequence ID" value="ORZ35508.1"/>
    <property type="molecule type" value="Genomic_DNA"/>
</dbReference>
<dbReference type="AlphaFoldDB" id="A0A1Y2HLN5"/>
<organism evidence="2 3">
    <name type="scientific">Catenaria anguillulae PL171</name>
    <dbReference type="NCBI Taxonomy" id="765915"/>
    <lineage>
        <taxon>Eukaryota</taxon>
        <taxon>Fungi</taxon>
        <taxon>Fungi incertae sedis</taxon>
        <taxon>Blastocladiomycota</taxon>
        <taxon>Blastocladiomycetes</taxon>
        <taxon>Blastocladiales</taxon>
        <taxon>Catenariaceae</taxon>
        <taxon>Catenaria</taxon>
    </lineage>
</organism>
<comment type="caution">
    <text evidence="2">The sequence shown here is derived from an EMBL/GenBank/DDBJ whole genome shotgun (WGS) entry which is preliminary data.</text>
</comment>
<evidence type="ECO:0000313" key="2">
    <source>
        <dbReference type="EMBL" id="ORZ35508.1"/>
    </source>
</evidence>
<keyword evidence="3" id="KW-1185">Reference proteome</keyword>
<evidence type="ECO:0000313" key="3">
    <source>
        <dbReference type="Proteomes" id="UP000193411"/>
    </source>
</evidence>
<feature type="chain" id="PRO_5013208951" evidence="1">
    <location>
        <begin position="18"/>
        <end position="96"/>
    </location>
</feature>
<dbReference type="Proteomes" id="UP000193411">
    <property type="component" value="Unassembled WGS sequence"/>
</dbReference>
<accession>A0A1Y2HLN5</accession>
<reference evidence="2 3" key="1">
    <citation type="submission" date="2016-07" db="EMBL/GenBank/DDBJ databases">
        <title>Pervasive Adenine N6-methylation of Active Genes in Fungi.</title>
        <authorList>
            <consortium name="DOE Joint Genome Institute"/>
            <person name="Mondo S.J."/>
            <person name="Dannebaum R.O."/>
            <person name="Kuo R.C."/>
            <person name="Labutti K."/>
            <person name="Haridas S."/>
            <person name="Kuo A."/>
            <person name="Salamov A."/>
            <person name="Ahrendt S.R."/>
            <person name="Lipzen A."/>
            <person name="Sullivan W."/>
            <person name="Andreopoulos W.B."/>
            <person name="Clum A."/>
            <person name="Lindquist E."/>
            <person name="Daum C."/>
            <person name="Ramamoorthy G.K."/>
            <person name="Gryganskyi A."/>
            <person name="Culley D."/>
            <person name="Magnuson J.K."/>
            <person name="James T.Y."/>
            <person name="O'Malley M.A."/>
            <person name="Stajich J.E."/>
            <person name="Spatafora J.W."/>
            <person name="Visel A."/>
            <person name="Grigoriev I.V."/>
        </authorList>
    </citation>
    <scope>NUCLEOTIDE SEQUENCE [LARGE SCALE GENOMIC DNA]</scope>
    <source>
        <strain evidence="2 3">PL171</strain>
    </source>
</reference>
<keyword evidence="1" id="KW-0732">Signal</keyword>
<feature type="non-terminal residue" evidence="2">
    <location>
        <position position="1"/>
    </location>
</feature>
<proteinExistence type="predicted"/>
<feature type="signal peptide" evidence="1">
    <location>
        <begin position="1"/>
        <end position="17"/>
    </location>
</feature>
<name>A0A1Y2HLN5_9FUNG</name>
<sequence>ILVSFLCAASMMAEVSSTGMKRPRASQRSRIATLSQQLTTSEHLSSAITMPDLLIHQSVTVFHWSPPDASAQRSMSTISNLSCTWLSLNHHSRTAS</sequence>
<evidence type="ECO:0000256" key="1">
    <source>
        <dbReference type="SAM" id="SignalP"/>
    </source>
</evidence>